<sequence length="392" mass="42356">MTDITPEIEAPARQAAAETQPESARRGGKGGWLTILLLAVLVIAALLSALWYQRQEFQQGGRELAGRLSTVETQLQQTQRQADEARDIAQGQQAKVQALEEKLTDLSSRYQVLEQAWQNLTDEGGDVVLSNDLDRILTLASQQLRLAGQVGNAIVALETAQARLASADRPGFAMVLQAVNGDLERLRMTPQVDIPALSRRVDALVRQIDTLPLLAPGVNAVIDASPAAQPPVATAGDSAAVPATLVVDPDASWWVRWRAEMETWPGRLGHAIAGEFSNLVKVQRIDAPDALLLSPDQASQLRSNLRQRLLTAQVALLARQPDVWKSELDIVARALSQYFDMQNVDVARAFTQVEALAQAPIKADIPDIGNSLHALEAARAKAALPAESGAQE</sequence>
<reference evidence="5" key="1">
    <citation type="submission" date="2018-05" db="EMBL/GenBank/DDBJ databases">
        <authorList>
            <person name="Li Y."/>
        </authorList>
    </citation>
    <scope>NUCLEOTIDE SEQUENCE [LARGE SCALE GENOMIC DNA]</scope>
    <source>
        <strain evidence="5">3d-2-2</strain>
    </source>
</reference>
<organism evidence="4 5">
    <name type="scientific">Corticimicrobacter populi</name>
    <dbReference type="NCBI Taxonomy" id="2175229"/>
    <lineage>
        <taxon>Bacteria</taxon>
        <taxon>Pseudomonadati</taxon>
        <taxon>Pseudomonadota</taxon>
        <taxon>Betaproteobacteria</taxon>
        <taxon>Burkholderiales</taxon>
        <taxon>Alcaligenaceae</taxon>
        <taxon>Corticimicrobacter</taxon>
    </lineage>
</organism>
<protein>
    <submittedName>
        <fullName evidence="4">Heme biosynthesis operon protein HemX</fullName>
    </submittedName>
</protein>
<gene>
    <name evidence="4" type="ORF">DD235_09580</name>
</gene>
<keyword evidence="5" id="KW-1185">Reference proteome</keyword>
<proteinExistence type="predicted"/>
<evidence type="ECO:0000256" key="2">
    <source>
        <dbReference type="SAM" id="MobiDB-lite"/>
    </source>
</evidence>
<dbReference type="PANTHER" id="PTHR38043:SF1">
    <property type="entry name" value="PROTEIN HEMX"/>
    <property type="match status" value="1"/>
</dbReference>
<feature type="transmembrane region" description="Helical" evidence="3">
    <location>
        <begin position="31"/>
        <end position="52"/>
    </location>
</feature>
<evidence type="ECO:0000313" key="4">
    <source>
        <dbReference type="EMBL" id="PWF23229.1"/>
    </source>
</evidence>
<dbReference type="Proteomes" id="UP000245212">
    <property type="component" value="Unassembled WGS sequence"/>
</dbReference>
<feature type="coiled-coil region" evidence="1">
    <location>
        <begin position="68"/>
        <end position="123"/>
    </location>
</feature>
<dbReference type="EMBL" id="QETA01000003">
    <property type="protein sequence ID" value="PWF23229.1"/>
    <property type="molecule type" value="Genomic_DNA"/>
</dbReference>
<feature type="region of interest" description="Disordered" evidence="2">
    <location>
        <begin position="1"/>
        <end position="27"/>
    </location>
</feature>
<keyword evidence="1" id="KW-0175">Coiled coil</keyword>
<dbReference type="SUPFAM" id="SSF46966">
    <property type="entry name" value="Spectrin repeat"/>
    <property type="match status" value="1"/>
</dbReference>
<dbReference type="InterPro" id="IPR007470">
    <property type="entry name" value="HemX"/>
</dbReference>
<dbReference type="AlphaFoldDB" id="A0A2V1K0G5"/>
<evidence type="ECO:0000313" key="5">
    <source>
        <dbReference type="Proteomes" id="UP000245212"/>
    </source>
</evidence>
<comment type="caution">
    <text evidence="4">The sequence shown here is derived from an EMBL/GenBank/DDBJ whole genome shotgun (WGS) entry which is preliminary data.</text>
</comment>
<evidence type="ECO:0000256" key="3">
    <source>
        <dbReference type="SAM" id="Phobius"/>
    </source>
</evidence>
<keyword evidence="3" id="KW-0472">Membrane</keyword>
<keyword evidence="3" id="KW-0812">Transmembrane</keyword>
<dbReference type="PANTHER" id="PTHR38043">
    <property type="entry name" value="PROTEIN HEMX"/>
    <property type="match status" value="1"/>
</dbReference>
<dbReference type="Pfam" id="PF04375">
    <property type="entry name" value="HemX"/>
    <property type="match status" value="1"/>
</dbReference>
<name>A0A2V1K0G5_9BURK</name>
<dbReference type="RefSeq" id="WP_109061842.1">
    <property type="nucleotide sequence ID" value="NZ_QETA01000003.1"/>
</dbReference>
<evidence type="ECO:0000256" key="1">
    <source>
        <dbReference type="SAM" id="Coils"/>
    </source>
</evidence>
<keyword evidence="3" id="KW-1133">Transmembrane helix</keyword>
<accession>A0A2V1K0G5</accession>